<comment type="caution">
    <text evidence="8">The sequence shown here is derived from an EMBL/GenBank/DDBJ whole genome shotgun (WGS) entry which is preliminary data.</text>
</comment>
<evidence type="ECO:0000256" key="2">
    <source>
        <dbReference type="ARBA" id="ARBA00022475"/>
    </source>
</evidence>
<feature type="transmembrane region" description="Helical" evidence="6">
    <location>
        <begin position="57"/>
        <end position="79"/>
    </location>
</feature>
<accession>A0A9D1NJQ6</accession>
<sequence>MTRDCGNEDACAVAAESGNGPPFGGAGFPLLWLLVPQIAAFAFCGNAAWAAEIPPSRWALAGALFLFASAAASAVECAAEKGCARARAAAEIWKFCFPAAAFFLFAAWWNFRAPPVADTAGMPPREAEIVLRVERSFSGSEKNFNGIARVESISGGDGALAGTRVWYALPREHLESVPEEGARIRAAGVLQGVSAENLSSGGFADFLRRERVCSVFSRAGTAEFLSRGESSFARRCAEAKAFLLARISEISEPFGETSARTGRVLGAMMLGEQSLLSPEQKRNYLLTGTMHIFSVSGLHISILAAGLLGLFRLLRFPRVPAWLLAIAGLRLYVEIIGAPPPAERAWTMLVFLFLGTLFGRGRLPFHGLLFSAFFSLTVSPTLAENVGFRLSYFAVAAILLYGVPAAERAERFFRSARRLPDEMTTRGERLRARLRRMLAGNFCVSAAATLAGTTCIVELFGVCSLVSLLANLVLIPLVAVASWAGAAVLCAACLPAVGAAAGTLFYAAAAIPLWLVDEGTALFARAPGIWSFSFPYAGLGAFGGLLMLALFFFGAVWRPFRERPWLRFGLPPFALCVFLLLFAH</sequence>
<feature type="transmembrane region" description="Helical" evidence="6">
    <location>
        <begin position="468"/>
        <end position="489"/>
    </location>
</feature>
<feature type="transmembrane region" description="Helical" evidence="6">
    <location>
        <begin position="389"/>
        <end position="406"/>
    </location>
</feature>
<keyword evidence="2" id="KW-1003">Cell membrane</keyword>
<feature type="transmembrane region" description="Helical" evidence="6">
    <location>
        <begin position="536"/>
        <end position="557"/>
    </location>
</feature>
<evidence type="ECO:0000256" key="3">
    <source>
        <dbReference type="ARBA" id="ARBA00022692"/>
    </source>
</evidence>
<evidence type="ECO:0000256" key="4">
    <source>
        <dbReference type="ARBA" id="ARBA00022989"/>
    </source>
</evidence>
<evidence type="ECO:0000259" key="7">
    <source>
        <dbReference type="Pfam" id="PF03772"/>
    </source>
</evidence>
<keyword evidence="3 6" id="KW-0812">Transmembrane</keyword>
<dbReference type="GO" id="GO:0005886">
    <property type="term" value="C:plasma membrane"/>
    <property type="evidence" value="ECO:0007669"/>
    <property type="project" value="UniProtKB-SubCell"/>
</dbReference>
<keyword evidence="4 6" id="KW-1133">Transmembrane helix</keyword>
<reference evidence="8" key="2">
    <citation type="journal article" date="2021" name="PeerJ">
        <title>Extensive microbial diversity within the chicken gut microbiome revealed by metagenomics and culture.</title>
        <authorList>
            <person name="Gilroy R."/>
            <person name="Ravi A."/>
            <person name="Getino M."/>
            <person name="Pursley I."/>
            <person name="Horton D.L."/>
            <person name="Alikhan N.F."/>
            <person name="Baker D."/>
            <person name="Gharbi K."/>
            <person name="Hall N."/>
            <person name="Watson M."/>
            <person name="Adriaenssens E.M."/>
            <person name="Foster-Nyarko E."/>
            <person name="Jarju S."/>
            <person name="Secka A."/>
            <person name="Antonio M."/>
            <person name="Oren A."/>
            <person name="Chaudhuri R.R."/>
            <person name="La Ragione R."/>
            <person name="Hildebrand F."/>
            <person name="Pallen M.J."/>
        </authorList>
    </citation>
    <scope>NUCLEOTIDE SEQUENCE</scope>
    <source>
        <strain evidence="8">10669</strain>
    </source>
</reference>
<gene>
    <name evidence="8" type="ORF">IAC75_03285</name>
</gene>
<evidence type="ECO:0000313" key="9">
    <source>
        <dbReference type="Proteomes" id="UP000886812"/>
    </source>
</evidence>
<dbReference type="NCBIfam" id="TIGR00360">
    <property type="entry name" value="ComEC_N-term"/>
    <property type="match status" value="1"/>
</dbReference>
<feature type="transmembrane region" description="Helical" evidence="6">
    <location>
        <begin position="290"/>
        <end position="314"/>
    </location>
</feature>
<feature type="transmembrane region" description="Helical" evidence="6">
    <location>
        <begin position="438"/>
        <end position="462"/>
    </location>
</feature>
<feature type="transmembrane region" description="Helical" evidence="6">
    <location>
        <begin position="564"/>
        <end position="583"/>
    </location>
</feature>
<reference evidence="8" key="1">
    <citation type="submission" date="2020-10" db="EMBL/GenBank/DDBJ databases">
        <authorList>
            <person name="Gilroy R."/>
        </authorList>
    </citation>
    <scope>NUCLEOTIDE SEQUENCE</scope>
    <source>
        <strain evidence="8">10669</strain>
    </source>
</reference>
<dbReference type="AlphaFoldDB" id="A0A9D1NJQ6"/>
<name>A0A9D1NJQ6_9BACT</name>
<keyword evidence="5 6" id="KW-0472">Membrane</keyword>
<dbReference type="PANTHER" id="PTHR30619">
    <property type="entry name" value="DNA INTERNALIZATION/COMPETENCE PROTEIN COMEC/REC2"/>
    <property type="match status" value="1"/>
</dbReference>
<evidence type="ECO:0000313" key="8">
    <source>
        <dbReference type="EMBL" id="HIV04160.1"/>
    </source>
</evidence>
<feature type="transmembrane region" description="Helical" evidence="6">
    <location>
        <begin position="30"/>
        <end position="51"/>
    </location>
</feature>
<feature type="transmembrane region" description="Helical" evidence="6">
    <location>
        <begin position="321"/>
        <end position="338"/>
    </location>
</feature>
<feature type="transmembrane region" description="Helical" evidence="6">
    <location>
        <begin position="344"/>
        <end position="360"/>
    </location>
</feature>
<evidence type="ECO:0000256" key="6">
    <source>
        <dbReference type="SAM" id="Phobius"/>
    </source>
</evidence>
<dbReference type="Proteomes" id="UP000886812">
    <property type="component" value="Unassembled WGS sequence"/>
</dbReference>
<feature type="transmembrane region" description="Helical" evidence="6">
    <location>
        <begin position="496"/>
        <end position="516"/>
    </location>
</feature>
<feature type="domain" description="ComEC/Rec2-related protein" evidence="7">
    <location>
        <begin position="268"/>
        <end position="552"/>
    </location>
</feature>
<dbReference type="EMBL" id="DVOG01000084">
    <property type="protein sequence ID" value="HIV04160.1"/>
    <property type="molecule type" value="Genomic_DNA"/>
</dbReference>
<protein>
    <submittedName>
        <fullName evidence="8">ComEC/Rec2 family competence protein</fullName>
    </submittedName>
</protein>
<proteinExistence type="predicted"/>
<feature type="transmembrane region" description="Helical" evidence="6">
    <location>
        <begin position="91"/>
        <end position="111"/>
    </location>
</feature>
<comment type="subcellular location">
    <subcellularLocation>
        <location evidence="1">Cell membrane</location>
        <topology evidence="1">Multi-pass membrane protein</topology>
    </subcellularLocation>
</comment>
<organism evidence="8 9">
    <name type="scientific">Candidatus Spyradosoma merdigallinarum</name>
    <dbReference type="NCBI Taxonomy" id="2840950"/>
    <lineage>
        <taxon>Bacteria</taxon>
        <taxon>Pseudomonadati</taxon>
        <taxon>Verrucomicrobiota</taxon>
        <taxon>Opitutia</taxon>
        <taxon>Opitutia incertae sedis</taxon>
        <taxon>Candidatus Spyradosoma</taxon>
    </lineage>
</organism>
<dbReference type="Pfam" id="PF03772">
    <property type="entry name" value="Competence"/>
    <property type="match status" value="1"/>
</dbReference>
<evidence type="ECO:0000256" key="5">
    <source>
        <dbReference type="ARBA" id="ARBA00023136"/>
    </source>
</evidence>
<evidence type="ECO:0000256" key="1">
    <source>
        <dbReference type="ARBA" id="ARBA00004651"/>
    </source>
</evidence>
<dbReference type="InterPro" id="IPR004477">
    <property type="entry name" value="ComEC_N"/>
</dbReference>
<dbReference type="InterPro" id="IPR052159">
    <property type="entry name" value="Competence_DNA_uptake"/>
</dbReference>
<dbReference type="PANTHER" id="PTHR30619:SF1">
    <property type="entry name" value="RECOMBINATION PROTEIN 2"/>
    <property type="match status" value="1"/>
</dbReference>